<accession>A1WTH6</accession>
<reference evidence="3" key="1">
    <citation type="submission" date="2006-12" db="EMBL/GenBank/DDBJ databases">
        <title>Complete sequence of Halorhodospira halophila SL1.</title>
        <authorList>
            <consortium name="US DOE Joint Genome Institute"/>
            <person name="Copeland A."/>
            <person name="Lucas S."/>
            <person name="Lapidus A."/>
            <person name="Barry K."/>
            <person name="Detter J.C."/>
            <person name="Glavina del Rio T."/>
            <person name="Hammon N."/>
            <person name="Israni S."/>
            <person name="Dalin E."/>
            <person name="Tice H."/>
            <person name="Pitluck S."/>
            <person name="Saunders E."/>
            <person name="Brettin T."/>
            <person name="Bruce D."/>
            <person name="Han C."/>
            <person name="Tapia R."/>
            <person name="Schmutz J."/>
            <person name="Larimer F."/>
            <person name="Land M."/>
            <person name="Hauser L."/>
            <person name="Kyrpides N."/>
            <person name="Mikhailova N."/>
            <person name="Hoff W."/>
            <person name="Richardson P."/>
        </authorList>
    </citation>
    <scope>NUCLEOTIDE SEQUENCE [LARGE SCALE GENOMIC DNA]</scope>
    <source>
        <strain evidence="3">DSM 244 / SL1</strain>
    </source>
</reference>
<evidence type="ECO:0000256" key="1">
    <source>
        <dbReference type="SAM" id="MobiDB-lite"/>
    </source>
</evidence>
<name>A1WTH6_HALHL</name>
<sequence>MFGCMVNAQRNYVREVNRRTEDQDESAEVVQAEGQNAEHARGEDATEAERTAE</sequence>
<gene>
    <name evidence="2" type="ordered locus">Hhal_0194</name>
</gene>
<organism evidence="2 3">
    <name type="scientific">Halorhodospira halophila (strain DSM 244 / SL1)</name>
    <name type="common">Ectothiorhodospira halophila (strain DSM 244 / SL1)</name>
    <dbReference type="NCBI Taxonomy" id="349124"/>
    <lineage>
        <taxon>Bacteria</taxon>
        <taxon>Pseudomonadati</taxon>
        <taxon>Pseudomonadota</taxon>
        <taxon>Gammaproteobacteria</taxon>
        <taxon>Chromatiales</taxon>
        <taxon>Ectothiorhodospiraceae</taxon>
        <taxon>Halorhodospira</taxon>
    </lineage>
</organism>
<dbReference type="AlphaFoldDB" id="A1WTH6"/>
<reference evidence="2 3" key="2">
    <citation type="journal article" date="2013" name="Stand. Genomic Sci.">
        <title>Complete genome sequence of Halorhodospira halophila SL1.</title>
        <authorList>
            <person name="Challacombe J.F."/>
            <person name="Majid S."/>
            <person name="Deole R."/>
            <person name="Brettin T.S."/>
            <person name="Bruce D."/>
            <person name="Delano S.F."/>
            <person name="Detter J.C."/>
            <person name="Gleasner C.D."/>
            <person name="Han C.S."/>
            <person name="Misra M."/>
            <person name="Reitenga K.G."/>
            <person name="Mikhailova N."/>
            <person name="Woyke T."/>
            <person name="Pitluck S."/>
            <person name="Nolan M."/>
            <person name="Land M.L."/>
            <person name="Saunders E."/>
            <person name="Tapia R."/>
            <person name="Lapidus A."/>
            <person name="Ivanova N."/>
            <person name="Hoff W.D."/>
        </authorList>
    </citation>
    <scope>NUCLEOTIDE SEQUENCE [LARGE SCALE GENOMIC DNA]</scope>
    <source>
        <strain evidence="3">DSM 244 / SL1</strain>
    </source>
</reference>
<keyword evidence="3" id="KW-1185">Reference proteome</keyword>
<dbReference type="Proteomes" id="UP000000647">
    <property type="component" value="Chromosome"/>
</dbReference>
<dbReference type="EMBL" id="CP000544">
    <property type="protein sequence ID" value="ABM60988.1"/>
    <property type="molecule type" value="Genomic_DNA"/>
</dbReference>
<evidence type="ECO:0000313" key="3">
    <source>
        <dbReference type="Proteomes" id="UP000000647"/>
    </source>
</evidence>
<dbReference type="HOGENOM" id="CLU_3062146_0_0_6"/>
<evidence type="ECO:0000313" key="2">
    <source>
        <dbReference type="EMBL" id="ABM60988.1"/>
    </source>
</evidence>
<proteinExistence type="predicted"/>
<dbReference type="KEGG" id="hha:Hhal_0194"/>
<dbReference type="RefSeq" id="WP_011813011.1">
    <property type="nucleotide sequence ID" value="NC_008789.1"/>
</dbReference>
<protein>
    <submittedName>
        <fullName evidence="2">Uncharacterized protein</fullName>
    </submittedName>
</protein>
<feature type="region of interest" description="Disordered" evidence="1">
    <location>
        <begin position="16"/>
        <end position="53"/>
    </location>
</feature>
<feature type="compositionally biased region" description="Basic and acidic residues" evidence="1">
    <location>
        <begin position="36"/>
        <end position="53"/>
    </location>
</feature>
<dbReference type="STRING" id="349124.Hhal_0194"/>